<dbReference type="KEGG" id="gfm:Enr17x_15460"/>
<reference evidence="2 3" key="1">
    <citation type="submission" date="2019-03" db="EMBL/GenBank/DDBJ databases">
        <title>Deep-cultivation of Planctomycetes and their phenomic and genomic characterization uncovers novel biology.</title>
        <authorList>
            <person name="Wiegand S."/>
            <person name="Jogler M."/>
            <person name="Boedeker C."/>
            <person name="Pinto D."/>
            <person name="Vollmers J."/>
            <person name="Rivas-Marin E."/>
            <person name="Kohn T."/>
            <person name="Peeters S.H."/>
            <person name="Heuer A."/>
            <person name="Rast P."/>
            <person name="Oberbeckmann S."/>
            <person name="Bunk B."/>
            <person name="Jeske O."/>
            <person name="Meyerdierks A."/>
            <person name="Storesund J.E."/>
            <person name="Kallscheuer N."/>
            <person name="Luecker S."/>
            <person name="Lage O.M."/>
            <person name="Pohl T."/>
            <person name="Merkel B.J."/>
            <person name="Hornburger P."/>
            <person name="Mueller R.-W."/>
            <person name="Bruemmer F."/>
            <person name="Labrenz M."/>
            <person name="Spormann A.M."/>
            <person name="Op den Camp H."/>
            <person name="Overmann J."/>
            <person name="Amann R."/>
            <person name="Jetten M.S.M."/>
            <person name="Mascher T."/>
            <person name="Medema M.H."/>
            <person name="Devos D.P."/>
            <person name="Kaster A.-K."/>
            <person name="Ovreas L."/>
            <person name="Rohde M."/>
            <person name="Galperin M.Y."/>
            <person name="Jogler C."/>
        </authorList>
    </citation>
    <scope>NUCLEOTIDE SEQUENCE [LARGE SCALE GENOMIC DNA]</scope>
    <source>
        <strain evidence="2 3">Enr17</strain>
    </source>
</reference>
<evidence type="ECO:0000256" key="1">
    <source>
        <dbReference type="SAM" id="MobiDB-lite"/>
    </source>
</evidence>
<evidence type="ECO:0000313" key="2">
    <source>
        <dbReference type="EMBL" id="QDV49527.1"/>
    </source>
</evidence>
<gene>
    <name evidence="2" type="ORF">Enr17x_15460</name>
</gene>
<keyword evidence="3" id="KW-1185">Reference proteome</keyword>
<feature type="region of interest" description="Disordered" evidence="1">
    <location>
        <begin position="726"/>
        <end position="768"/>
    </location>
</feature>
<dbReference type="EMBL" id="CP037452">
    <property type="protein sequence ID" value="QDV49527.1"/>
    <property type="molecule type" value="Genomic_DNA"/>
</dbReference>
<protein>
    <submittedName>
        <fullName evidence="2">Uncharacterized protein</fullName>
    </submittedName>
</protein>
<proteinExistence type="predicted"/>
<organism evidence="2 3">
    <name type="scientific">Gimesia fumaroli</name>
    <dbReference type="NCBI Taxonomy" id="2527976"/>
    <lineage>
        <taxon>Bacteria</taxon>
        <taxon>Pseudomonadati</taxon>
        <taxon>Planctomycetota</taxon>
        <taxon>Planctomycetia</taxon>
        <taxon>Planctomycetales</taxon>
        <taxon>Planctomycetaceae</taxon>
        <taxon>Gimesia</taxon>
    </lineage>
</organism>
<dbReference type="Proteomes" id="UP000318313">
    <property type="component" value="Chromosome"/>
</dbReference>
<feature type="compositionally biased region" description="Low complexity" evidence="1">
    <location>
        <begin position="731"/>
        <end position="764"/>
    </location>
</feature>
<evidence type="ECO:0000313" key="3">
    <source>
        <dbReference type="Proteomes" id="UP000318313"/>
    </source>
</evidence>
<accession>A0A518I8W0</accession>
<name>A0A518I8W0_9PLAN</name>
<dbReference type="AlphaFoldDB" id="A0A518I8W0"/>
<dbReference type="RefSeq" id="WP_145307352.1">
    <property type="nucleotide sequence ID" value="NZ_CP037452.1"/>
</dbReference>
<sequence length="907" mass="99087">MARTLTSATTTEKNKVTGAFPRKILEIQFGGATGNKYYAEELLHGPVPCEGRIVNWGQLSLSAEPGKVGGFDQLTITLEDSDRTMRSLFESFPGVQNKLAYVYLWFEGTDWDTDKIVLFAGVLSTPLNWNDRDVNWSISMKGLQEYFDKSIGRLIKQEDFNDVNCSECDGKTIPIVYGNPCKRVPACVIDRPGEGYLSSPFGQHDTIMTIHDEANKLFFTTGSSIQLVVGYPNNFELVTGSFSGPTSMIFNVTSRGSILASGNVSGIYAEGGQRYIMINQSALSDPNFNLRGYPLWLNNGAGWYETTITLWSFQGSQVAIVQEPPDFTADTSTQFKIGSVAQFKYNWMPGTPVYELGTYKYLLNYLPSKEVVLVEAKGSSGSAGGGQTKDVFLSYSDSSYSVSLNDKTHNEALGRASDADGVTTLTLNSTPAVYGFPNETIYATIKGIMNDSDDVIEDPADVLQHMLTNPYLGNISSGFIDSDSFTAAAASIVTKMAFAIQEEKKLNELVSNLAQQANCLLFWDQGKATLKYIETNFTGHQLALTPSNVKMDSIKVEMVPDKDMPTEMIAKFRQAIPSPEQRLSRTSDEAVANFKEKREELDLWAFQLPTSVAYATENWLAYKLLINRMINVSTFLNGLHLQPGDVVLLNYADGNGGLVFDGVYGRIRTVRHISGSLQQGAMEEIQLLIESNLWDFTINTSSPDDQTCARSIGVAVDGGRGIVSWPEAGVSPTTTGEPTTTGAPTTTTASGTTPEGGTTTTGAPWPCPDNLIGPSVDLDLTNYATGDCVSAITQSVMAKVHTIPRTGTNQYHVQYFEGGSPWSGDYGWRGEIFVTLYCNPGQNDSTNMNVYIRYRGEEEGHPNGVSQNVTFLLQGIVPTADSYDIPYNNGSACFTFPDHVTVTPNSE</sequence>